<evidence type="ECO:0000313" key="4">
    <source>
        <dbReference type="Proteomes" id="UP001302662"/>
    </source>
</evidence>
<evidence type="ECO:0008006" key="5">
    <source>
        <dbReference type="Google" id="ProtNLM"/>
    </source>
</evidence>
<feature type="compositionally biased region" description="Acidic residues" evidence="1">
    <location>
        <begin position="515"/>
        <end position="532"/>
    </location>
</feature>
<dbReference type="RefSeq" id="WP_316560208.1">
    <property type="nucleotide sequence ID" value="NZ_CP131062.1"/>
</dbReference>
<sequence>MSADSGSGLINSKYMNALAVVLIAAALIFVGILLFAPGLIPIPSASETVNYDEMMFDRNTVMTIEIEMGEADWDHLLSNPHDESYLPCNVTINGQKFSAVGIRVKGQSSLVSVAASNSDRFSFKFKADEYVYGQTFFGLKEFVVNNNYRDPTYMKEYLAYDMMDYAGAPVPLFAYADIDINGRDWGLYLAVESVEDDFARRVFGNDFGKLYKPELINESNVPKLGGFSPLYGTDVNQGAALIYTTDSIWDYYQIFGNAVFKNTTISDCKRALKAIEQINKGEDLDQYVFIDESLAYFAVTGIVVSMDSYAGPSLQNFYIYEKDGKLMIFPWDQNFAFDGYKDNSTPSVVDYPIDTPVYSNVSIYHRPFVNMLLKNETYKEQYYDILQDILDGYFKSGRYEETINRVDLLIGESVRDDPTAFVSYEDYAAGVEALRVFGEYRARSIEGQLNGTIPKNHFDQRVERENLSVDAPVDAMFMERTYRYYIKPENPRYTPESNNFMVSVSDLPDVINEPDPSEAPDDNLPELDDDSEISNKNLNENSNENLNKISEAQ</sequence>
<dbReference type="Pfam" id="PF08757">
    <property type="entry name" value="CotH"/>
    <property type="match status" value="1"/>
</dbReference>
<evidence type="ECO:0000256" key="1">
    <source>
        <dbReference type="SAM" id="MobiDB-lite"/>
    </source>
</evidence>
<keyword evidence="4" id="KW-1185">Reference proteome</keyword>
<dbReference type="EMBL" id="CP131062">
    <property type="protein sequence ID" value="WNY28671.1"/>
    <property type="molecule type" value="Genomic_DNA"/>
</dbReference>
<dbReference type="PANTHER" id="PTHR40050">
    <property type="entry name" value="INNER SPORE COAT PROTEIN H"/>
    <property type="match status" value="1"/>
</dbReference>
<dbReference type="GeneID" id="85197338"/>
<feature type="transmembrane region" description="Helical" evidence="2">
    <location>
        <begin position="17"/>
        <end position="40"/>
    </location>
</feature>
<keyword evidence="2" id="KW-0812">Transmembrane</keyword>
<accession>A0AA96ZYB7</accession>
<dbReference type="PANTHER" id="PTHR40050:SF1">
    <property type="entry name" value="INNER SPORE COAT PROTEIN H"/>
    <property type="match status" value="1"/>
</dbReference>
<protein>
    <recommendedName>
        <fullName evidence="5">Spore coat protein CotH</fullName>
    </recommendedName>
</protein>
<dbReference type="InterPro" id="IPR014867">
    <property type="entry name" value="Spore_coat_CotH_CotH2/3/7"/>
</dbReference>
<dbReference type="Proteomes" id="UP001302662">
    <property type="component" value="Chromosome"/>
</dbReference>
<evidence type="ECO:0000256" key="2">
    <source>
        <dbReference type="SAM" id="Phobius"/>
    </source>
</evidence>
<proteinExistence type="predicted"/>
<feature type="region of interest" description="Disordered" evidence="1">
    <location>
        <begin position="507"/>
        <end position="553"/>
    </location>
</feature>
<dbReference type="AlphaFoldDB" id="A0AA96ZYB7"/>
<evidence type="ECO:0000313" key="3">
    <source>
        <dbReference type="EMBL" id="WNY28671.1"/>
    </source>
</evidence>
<gene>
    <name evidence="3" type="ORF">MmiEs2_08740</name>
</gene>
<reference evidence="3 4" key="1">
    <citation type="submission" date="2023-07" db="EMBL/GenBank/DDBJ databases">
        <title>Closed genome sequence of Methanimicrococcus sp. Es2.</title>
        <authorList>
            <person name="Protasov E."/>
            <person name="Platt K."/>
            <person name="Reeh H."/>
            <person name="Poehlein A."/>
            <person name="Daniel R."/>
            <person name="Brune A."/>
        </authorList>
    </citation>
    <scope>NUCLEOTIDE SEQUENCE [LARGE SCALE GENOMIC DNA]</scope>
    <source>
        <strain evidence="3 4">Es2</strain>
    </source>
</reference>
<dbReference type="KEGG" id="mees:MmiEs2_08740"/>
<keyword evidence="2" id="KW-1133">Transmembrane helix</keyword>
<name>A0AA96ZYB7_9EURY</name>
<keyword evidence="2" id="KW-0472">Membrane</keyword>
<feature type="compositionally biased region" description="Low complexity" evidence="1">
    <location>
        <begin position="534"/>
        <end position="553"/>
    </location>
</feature>
<organism evidence="3 4">
    <name type="scientific">Methanimicrococcus stummii</name>
    <dbReference type="NCBI Taxonomy" id="3028294"/>
    <lineage>
        <taxon>Archaea</taxon>
        <taxon>Methanobacteriati</taxon>
        <taxon>Methanobacteriota</taxon>
        <taxon>Stenosarchaea group</taxon>
        <taxon>Methanomicrobia</taxon>
        <taxon>Methanosarcinales</taxon>
        <taxon>Methanosarcinaceae</taxon>
        <taxon>Methanimicrococcus</taxon>
    </lineage>
</organism>